<gene>
    <name evidence="1" type="ORF">K7432_016115</name>
</gene>
<dbReference type="SMART" id="SM00706">
    <property type="entry name" value="TECPR"/>
    <property type="match status" value="4"/>
</dbReference>
<dbReference type="EMBL" id="JASJQH010002479">
    <property type="protein sequence ID" value="KAK9760157.1"/>
    <property type="molecule type" value="Genomic_DNA"/>
</dbReference>
<feature type="non-terminal residue" evidence="1">
    <location>
        <position position="653"/>
    </location>
</feature>
<organism evidence="1 2">
    <name type="scientific">Basidiobolus ranarum</name>
    <dbReference type="NCBI Taxonomy" id="34480"/>
    <lineage>
        <taxon>Eukaryota</taxon>
        <taxon>Fungi</taxon>
        <taxon>Fungi incertae sedis</taxon>
        <taxon>Zoopagomycota</taxon>
        <taxon>Entomophthoromycotina</taxon>
        <taxon>Basidiobolomycetes</taxon>
        <taxon>Basidiobolales</taxon>
        <taxon>Basidiobolaceae</taxon>
        <taxon>Basidiobolus</taxon>
    </lineage>
</organism>
<dbReference type="Pfam" id="PF19193">
    <property type="entry name" value="Tectonin"/>
    <property type="match status" value="1"/>
</dbReference>
<dbReference type="InterPro" id="IPR006624">
    <property type="entry name" value="Beta-propeller_rpt_TECPR"/>
</dbReference>
<proteinExistence type="predicted"/>
<dbReference type="InterPro" id="IPR011047">
    <property type="entry name" value="Quinoprotein_ADH-like_sf"/>
</dbReference>
<protein>
    <submittedName>
        <fullName evidence="1">Uncharacterized protein</fullName>
    </submittedName>
</protein>
<sequence>MAVVQLTNISGDPATGLDRLILCEGHATQDQTSLYLILYEHPFSIEDTQILLTRHGIGATQCDLEDIYEFYNSVNVDSRTLFICHSSEKLESPKILSCINIQKFQLVESLDAQKSTIHIETLKRKFEFTFNDPLEASRWIKAYFEPSTNPYCDSEPEERLSNIPDGQLDESIADSLAEVKPKIKRKCLRLVRQIIRRWSRLRKSIKNKPRRISLDLPFSRESKNNFVYPPRLPMLLHWNHHLIVLTEHNDLWCLDFTSQSDPLWTKSWPTAPPTTLSCIAINNNTMYALGTNEKIYIVSLGSTEEKNIVEWREVRVDSEIPKRLRILHGQSDAIFGMTEEGIAWKFTLDNPYGNLSAQEFKNGRFSGIVSNFMPSEIGAGRLLVYDSNSNVFSLDFQTGRSRKILRGNVEMGQLTQLILHFAGRPIIFNVQESDHGTTQIHLNHLSMFRWNTLDLSLDHLLTHTTLIQTQNGWRLFAVDSFNTVYTKDIENLEENPPWVENWLIPLPEKASYRNSDQGWEKIPTSLKGGFRDLSVSGDGAVWGLAQDMSVWSLGVEGDGWWKPIDGEFTCISVGMKNNIWVVDTEGDVFYRLRDNVWAKDSESRGFKCVNVGSDGVVWGLDLTGHLWQRAENGWKQPTAEDLDDDSEDAEARK</sequence>
<dbReference type="Proteomes" id="UP001479436">
    <property type="component" value="Unassembled WGS sequence"/>
</dbReference>
<evidence type="ECO:0000313" key="2">
    <source>
        <dbReference type="Proteomes" id="UP001479436"/>
    </source>
</evidence>
<evidence type="ECO:0000313" key="1">
    <source>
        <dbReference type="EMBL" id="KAK9760157.1"/>
    </source>
</evidence>
<accession>A0ABR2WF79</accession>
<dbReference type="SUPFAM" id="SSF50998">
    <property type="entry name" value="Quinoprotein alcohol dehydrogenase-like"/>
    <property type="match status" value="1"/>
</dbReference>
<name>A0ABR2WF79_9FUNG</name>
<comment type="caution">
    <text evidence="1">The sequence shown here is derived from an EMBL/GenBank/DDBJ whole genome shotgun (WGS) entry which is preliminary data.</text>
</comment>
<reference evidence="1 2" key="1">
    <citation type="submission" date="2023-04" db="EMBL/GenBank/DDBJ databases">
        <title>Genome of Basidiobolus ranarum AG-B5.</title>
        <authorList>
            <person name="Stajich J.E."/>
            <person name="Carter-House D."/>
            <person name="Gryganskyi A."/>
        </authorList>
    </citation>
    <scope>NUCLEOTIDE SEQUENCE [LARGE SCALE GENOMIC DNA]</scope>
    <source>
        <strain evidence="1 2">AG-B5</strain>
    </source>
</reference>
<keyword evidence="2" id="KW-1185">Reference proteome</keyword>